<dbReference type="EC" id="2.6.1.19" evidence="6"/>
<protein>
    <recommendedName>
        <fullName evidence="12">(S)-3-amino-2-methylpropionate transaminase</fullName>
        <ecNumber evidence="6">2.6.1.19</ecNumber>
        <ecNumber evidence="5">2.6.1.22</ecNumber>
    </recommendedName>
    <alternativeName>
        <fullName evidence="13">GABA aminotransferase</fullName>
    </alternativeName>
    <alternativeName>
        <fullName evidence="11">Gamma-amino-N-butyrate transaminase</fullName>
    </alternativeName>
    <alternativeName>
        <fullName evidence="15">Glutamate:succinic semialdehyde transaminase</fullName>
    </alternativeName>
    <alternativeName>
        <fullName evidence="10">L-AIBAT</fullName>
    </alternativeName>
</protein>
<comment type="cofactor">
    <cofactor evidence="2">
        <name>pyridoxal 5'-phosphate</name>
        <dbReference type="ChEBI" id="CHEBI:597326"/>
    </cofactor>
</comment>
<name>A0AB39U4T9_9BIFI</name>
<evidence type="ECO:0000256" key="16">
    <source>
        <dbReference type="RuleBase" id="RU003560"/>
    </source>
</evidence>
<reference evidence="17" key="1">
    <citation type="submission" date="2023-07" db="EMBL/GenBank/DDBJ databases">
        <title>Bifidobacterium aquikefiriaerophilum sp. nov. and Bifidobacterium eccum sp. nov., isolated from water kefir.</title>
        <authorList>
            <person name="Breselge S."/>
            <person name="Bellassi P."/>
            <person name="Barcenilla C."/>
            <person name="Alvarez-Ordonez A."/>
            <person name="Morelli L."/>
            <person name="Cotter P.D."/>
        </authorList>
    </citation>
    <scope>NUCLEOTIDE SEQUENCE</scope>
    <source>
        <strain evidence="17">WK041_4_12</strain>
    </source>
</reference>
<dbReference type="NCBIfam" id="TIGR00700">
    <property type="entry name" value="GABAtrnsam"/>
    <property type="match status" value="1"/>
</dbReference>
<keyword evidence="9 16" id="KW-0663">Pyridoxal phosphate</keyword>
<evidence type="ECO:0000256" key="6">
    <source>
        <dbReference type="ARBA" id="ARBA00012912"/>
    </source>
</evidence>
<dbReference type="GO" id="GO:0034386">
    <property type="term" value="F:4-aminobutyrate:2-oxoglutarate transaminase activity"/>
    <property type="evidence" value="ECO:0007669"/>
    <property type="project" value="UniProtKB-EC"/>
</dbReference>
<dbReference type="KEGG" id="baqk:QN215_06930"/>
<dbReference type="InterPro" id="IPR049704">
    <property type="entry name" value="Aminotrans_3_PPA_site"/>
</dbReference>
<evidence type="ECO:0000256" key="2">
    <source>
        <dbReference type="ARBA" id="ARBA00001933"/>
    </source>
</evidence>
<keyword evidence="7 17" id="KW-0032">Aminotransferase</keyword>
<evidence type="ECO:0000256" key="12">
    <source>
        <dbReference type="ARBA" id="ARBA00030857"/>
    </source>
</evidence>
<dbReference type="SUPFAM" id="SSF53383">
    <property type="entry name" value="PLP-dependent transferases"/>
    <property type="match status" value="1"/>
</dbReference>
<dbReference type="GO" id="GO:0009448">
    <property type="term" value="P:gamma-aminobutyric acid metabolic process"/>
    <property type="evidence" value="ECO:0007669"/>
    <property type="project" value="InterPro"/>
</dbReference>
<evidence type="ECO:0000256" key="11">
    <source>
        <dbReference type="ARBA" id="ARBA00030204"/>
    </source>
</evidence>
<dbReference type="InterPro" id="IPR050103">
    <property type="entry name" value="Class-III_PLP-dep_AT"/>
</dbReference>
<evidence type="ECO:0000256" key="13">
    <source>
        <dbReference type="ARBA" id="ARBA00031787"/>
    </source>
</evidence>
<dbReference type="FunFam" id="3.40.640.10:FF:000013">
    <property type="entry name" value="4-aminobutyrate aminotransferase"/>
    <property type="match status" value="1"/>
</dbReference>
<dbReference type="Pfam" id="PF00202">
    <property type="entry name" value="Aminotran_3"/>
    <property type="match status" value="1"/>
</dbReference>
<dbReference type="NCBIfam" id="NF004714">
    <property type="entry name" value="PRK06058.1"/>
    <property type="match status" value="1"/>
</dbReference>
<evidence type="ECO:0000256" key="7">
    <source>
        <dbReference type="ARBA" id="ARBA00022576"/>
    </source>
</evidence>
<evidence type="ECO:0000256" key="9">
    <source>
        <dbReference type="ARBA" id="ARBA00022898"/>
    </source>
</evidence>
<dbReference type="CDD" id="cd00610">
    <property type="entry name" value="OAT_like"/>
    <property type="match status" value="1"/>
</dbReference>
<accession>A0AB39U4T9</accession>
<comment type="similarity">
    <text evidence="4 16">Belongs to the class-III pyridoxal-phosphate-dependent aminotransferase family.</text>
</comment>
<comment type="catalytic activity">
    <reaction evidence="14">
        <text>4-aminobutanoate + 2-oxoglutarate = succinate semialdehyde + L-glutamate</text>
        <dbReference type="Rhea" id="RHEA:23352"/>
        <dbReference type="ChEBI" id="CHEBI:16810"/>
        <dbReference type="ChEBI" id="CHEBI:29985"/>
        <dbReference type="ChEBI" id="CHEBI:57706"/>
        <dbReference type="ChEBI" id="CHEBI:59888"/>
        <dbReference type="EC" id="2.6.1.19"/>
    </reaction>
</comment>
<dbReference type="RefSeq" id="WP_369343597.1">
    <property type="nucleotide sequence ID" value="NZ_CP129674.1"/>
</dbReference>
<dbReference type="AlphaFoldDB" id="A0AB39U4T9"/>
<proteinExistence type="inferred from homology"/>
<evidence type="ECO:0000256" key="10">
    <source>
        <dbReference type="ARBA" id="ARBA00029760"/>
    </source>
</evidence>
<evidence type="ECO:0000256" key="5">
    <source>
        <dbReference type="ARBA" id="ARBA00012876"/>
    </source>
</evidence>
<dbReference type="PROSITE" id="PS00600">
    <property type="entry name" value="AA_TRANSFER_CLASS_3"/>
    <property type="match status" value="1"/>
</dbReference>
<comment type="catalytic activity">
    <reaction evidence="1">
        <text>(S)-3-amino-2-methylpropanoate + 2-oxoglutarate = 2-methyl-3-oxopropanoate + L-glutamate</text>
        <dbReference type="Rhea" id="RHEA:13993"/>
        <dbReference type="ChEBI" id="CHEBI:16810"/>
        <dbReference type="ChEBI" id="CHEBI:29985"/>
        <dbReference type="ChEBI" id="CHEBI:57700"/>
        <dbReference type="ChEBI" id="CHEBI:58655"/>
        <dbReference type="EC" id="2.6.1.22"/>
    </reaction>
</comment>
<dbReference type="InterPro" id="IPR015424">
    <property type="entry name" value="PyrdxlP-dep_Trfase"/>
</dbReference>
<dbReference type="InterPro" id="IPR005814">
    <property type="entry name" value="Aminotrans_3"/>
</dbReference>
<comment type="pathway">
    <text evidence="3">Amino-acid degradation; 4-aminobutanoate degradation.</text>
</comment>
<evidence type="ECO:0000256" key="4">
    <source>
        <dbReference type="ARBA" id="ARBA00008954"/>
    </source>
</evidence>
<evidence type="ECO:0000256" key="14">
    <source>
        <dbReference type="ARBA" id="ARBA00048021"/>
    </source>
</evidence>
<dbReference type="EC" id="2.6.1.22" evidence="5"/>
<dbReference type="PANTHER" id="PTHR11986">
    <property type="entry name" value="AMINOTRANSFERASE CLASS III"/>
    <property type="match status" value="1"/>
</dbReference>
<evidence type="ECO:0000256" key="3">
    <source>
        <dbReference type="ARBA" id="ARBA00005176"/>
    </source>
</evidence>
<dbReference type="Gene3D" id="3.90.1150.10">
    <property type="entry name" value="Aspartate Aminotransferase, domain 1"/>
    <property type="match status" value="1"/>
</dbReference>
<sequence>MPTVTDVPQKARKLVTAIPGPKSQALSERHHQYVSAGVGAYMPIFAESASGSTITDVDGNRFIDLAAGIAVTGVGNAAPEVVKAVQHAVAKLTHTNFATTPYESYIKVCEKLAEHTPGDFPKKSVLLNSGAEAVENAVKIARKYTGRSAVIVMENAFHGRTNLTMAMTTKASPYKQGFGAFAPDIYPVPYSYPLRDTFGEDGVAAAKASIEKIELLVGHDNVAAIIAEPLQGEGGFIVPAEGFLKTLSEWAHEHDVLYISDEIQSGFCRTGEWFASDHFGVIPDLITTAKALGGGMPISAVTGRAEIMDSVQPGGIGGTYGGNPVSCAAALAAVSLMEDKDLSARAEHIGSVVNASLKTLTSLDTVAQIRGLGAMQAIEFVKPGSMEPNKPLVSAIVAEAMKAGLIMLTCGIYGNVIRLLPPLVISDEELNEALDVLKAIIIEVSAR</sequence>
<evidence type="ECO:0000256" key="15">
    <source>
        <dbReference type="ARBA" id="ARBA00050054"/>
    </source>
</evidence>
<keyword evidence="8 17" id="KW-0808">Transferase</keyword>
<dbReference type="GO" id="GO:0030170">
    <property type="term" value="F:pyridoxal phosphate binding"/>
    <property type="evidence" value="ECO:0007669"/>
    <property type="project" value="InterPro"/>
</dbReference>
<evidence type="ECO:0000313" key="17">
    <source>
        <dbReference type="EMBL" id="XDS44003.1"/>
    </source>
</evidence>
<gene>
    <name evidence="17" type="primary">gabT</name>
    <name evidence="17" type="ORF">QN215_06930</name>
</gene>
<evidence type="ECO:0000256" key="8">
    <source>
        <dbReference type="ARBA" id="ARBA00022679"/>
    </source>
</evidence>
<dbReference type="Gene3D" id="3.40.640.10">
    <property type="entry name" value="Type I PLP-dependent aspartate aminotransferase-like (Major domain)"/>
    <property type="match status" value="1"/>
</dbReference>
<dbReference type="GO" id="GO:0047298">
    <property type="term" value="F:(S)-3-amino-2-methylpropionate transaminase activity"/>
    <property type="evidence" value="ECO:0007669"/>
    <property type="project" value="UniProtKB-EC"/>
</dbReference>
<dbReference type="EMBL" id="CP129674">
    <property type="protein sequence ID" value="XDS44003.1"/>
    <property type="molecule type" value="Genomic_DNA"/>
</dbReference>
<dbReference type="PIRSF" id="PIRSF000521">
    <property type="entry name" value="Transaminase_4ab_Lys_Orn"/>
    <property type="match status" value="1"/>
</dbReference>
<organism evidence="17">
    <name type="scientific">Bifidobacterium aquikefiricola</name>
    <dbReference type="NCBI Taxonomy" id="3059038"/>
    <lineage>
        <taxon>Bacteria</taxon>
        <taxon>Bacillati</taxon>
        <taxon>Actinomycetota</taxon>
        <taxon>Actinomycetes</taxon>
        <taxon>Bifidobacteriales</taxon>
        <taxon>Bifidobacteriaceae</taxon>
        <taxon>Bifidobacterium</taxon>
    </lineage>
</organism>
<dbReference type="GO" id="GO:0042802">
    <property type="term" value="F:identical protein binding"/>
    <property type="evidence" value="ECO:0007669"/>
    <property type="project" value="TreeGrafter"/>
</dbReference>
<dbReference type="InterPro" id="IPR015421">
    <property type="entry name" value="PyrdxlP-dep_Trfase_major"/>
</dbReference>
<dbReference type="InterPro" id="IPR004632">
    <property type="entry name" value="4NH2But_aminotransferase_bac"/>
</dbReference>
<dbReference type="InterPro" id="IPR015422">
    <property type="entry name" value="PyrdxlP-dep_Trfase_small"/>
</dbReference>
<evidence type="ECO:0000256" key="1">
    <source>
        <dbReference type="ARBA" id="ARBA00001750"/>
    </source>
</evidence>